<organism evidence="3">
    <name type="scientific">Microbotryum lychnidis-dioicae (strain p1A1 Lamole / MvSl-1064)</name>
    <name type="common">Anther smut fungus</name>
    <dbReference type="NCBI Taxonomy" id="683840"/>
    <lineage>
        <taxon>Eukaryota</taxon>
        <taxon>Fungi</taxon>
        <taxon>Dikarya</taxon>
        <taxon>Basidiomycota</taxon>
        <taxon>Pucciniomycotina</taxon>
        <taxon>Microbotryomycetes</taxon>
        <taxon>Microbotryales</taxon>
        <taxon>Microbotryaceae</taxon>
        <taxon>Microbotryum</taxon>
    </lineage>
</organism>
<sequence length="447" mass="47700">MPPRIRSLTPESDDDDDVSMMTSSSPQRKPTTPAAAPPTRPPVASTVPATSAATAGTTLPQTRDDDDDDLSSLQSSEEEEEEEEEDDVEDDEDKQVSRATSRSRKTVPQYKDDDEASTSSEEEDQLDDDDDDDDGQDGAAYSDDDEEDELFDEEEEEFARARNATGGSRSRASSAIKSSPAKATGAGMKIKFKLGGGAGASASASPSGGRTTFSSGGGGKAKKGGSSSKSSKSKGKKRAHDDISDISDDDAGDPSFSDGSSVNSGSRLTARQRAKEMGGEYGMELESLSNDIIPRNKVKLTDAEAALRRSENLRKRRSQAYKKLDDEKTETINRLLKKQVGRQNNRGGKASAKNAGQPNNLSHADAVGPRTPGATLEAARPPTGLRWVSSIKTGEFKNVLMLPVEIVEGFEGEPKVFKGYPGPRPPPQSRDLRQLDKTAPASVQPVA</sequence>
<dbReference type="OrthoDB" id="2530322at2759"/>
<feature type="region of interest" description="Disordered" evidence="1">
    <location>
        <begin position="413"/>
        <end position="447"/>
    </location>
</feature>
<evidence type="ECO:0000256" key="1">
    <source>
        <dbReference type="SAM" id="MobiDB-lite"/>
    </source>
</evidence>
<gene>
    <name evidence="3" type="ORF">MVLG_05028</name>
</gene>
<proteinExistence type="predicted"/>
<name>U5HD07_USTV1</name>
<reference evidence="3 5" key="3">
    <citation type="journal article" date="2015" name="BMC Genomics">
        <title>Sex and parasites: genomic and transcriptomic analysis of Microbotryum lychnidis-dioicae, the biotrophic and plant-castrating anther smut fungus.</title>
        <authorList>
            <person name="Perlin M.H."/>
            <person name="Amselem J."/>
            <person name="Fontanillas E."/>
            <person name="Toh S.S."/>
            <person name="Chen Z."/>
            <person name="Goldberg J."/>
            <person name="Duplessis S."/>
            <person name="Henrissat B."/>
            <person name="Young S."/>
            <person name="Zeng Q."/>
            <person name="Aguileta G."/>
            <person name="Petit E."/>
            <person name="Badouin H."/>
            <person name="Andrews J."/>
            <person name="Razeeq D."/>
            <person name="Gabaldon T."/>
            <person name="Quesneville H."/>
            <person name="Giraud T."/>
            <person name="Hood M.E."/>
            <person name="Schultz D.J."/>
            <person name="Cuomo C.A."/>
        </authorList>
    </citation>
    <scope>NUCLEOTIDE SEQUENCE [LARGE SCALE GENOMIC DNA]</scope>
    <source>
        <strain evidence="5">p1A1 Lamole</strain>
        <strain evidence="3">P1A1 Lamole</strain>
    </source>
</reference>
<evidence type="ECO:0000313" key="4">
    <source>
        <dbReference type="EnsemblFungi" id="MVLG_05028T0"/>
    </source>
</evidence>
<dbReference type="PANTHER" id="PTHR21561">
    <property type="entry name" value="INO80 COMPLEX SUBUNIT B"/>
    <property type="match status" value="1"/>
</dbReference>
<accession>U5HD07</accession>
<feature type="compositionally biased region" description="Acidic residues" evidence="1">
    <location>
        <begin position="64"/>
        <end position="93"/>
    </location>
</feature>
<keyword evidence="5" id="KW-1185">Reference proteome</keyword>
<feature type="compositionally biased region" description="Acidic residues" evidence="1">
    <location>
        <begin position="112"/>
        <end position="157"/>
    </location>
</feature>
<dbReference type="HOGENOM" id="CLU_612811_0_0_1"/>
<reference evidence="4" key="4">
    <citation type="submission" date="2015-06" db="UniProtKB">
        <authorList>
            <consortium name="EnsemblFungi"/>
        </authorList>
    </citation>
    <scope>IDENTIFICATION</scope>
</reference>
<evidence type="ECO:0000259" key="2">
    <source>
        <dbReference type="SMART" id="SM01406"/>
    </source>
</evidence>
<feature type="compositionally biased region" description="Low complexity" evidence="1">
    <location>
        <begin position="42"/>
        <end position="58"/>
    </location>
</feature>
<dbReference type="GO" id="GO:0006338">
    <property type="term" value="P:chromatin remodeling"/>
    <property type="evidence" value="ECO:0007669"/>
    <property type="project" value="InterPro"/>
</dbReference>
<dbReference type="EMBL" id="AEIJ01000501">
    <property type="status" value="NOT_ANNOTATED_CDS"/>
    <property type="molecule type" value="Genomic_DNA"/>
</dbReference>
<dbReference type="OMA" id="HENQRRE"/>
<reference evidence="3" key="2">
    <citation type="submission" date="2010-11" db="EMBL/GenBank/DDBJ databases">
        <authorList>
            <consortium name="The Broad Institute Genome Sequencing Platform"/>
            <person name="Earl A."/>
            <person name="Ward D."/>
            <person name="Feldgarden M."/>
            <person name="Gevers D."/>
            <person name="Butler R."/>
            <person name="Young S.K."/>
            <person name="Zeng Q."/>
            <person name="Gargeya S."/>
            <person name="Fitzgerald M."/>
            <person name="Haas B."/>
            <person name="Abouelleil A."/>
            <person name="Alvarado L."/>
            <person name="Arachchi H.M."/>
            <person name="Berlin A."/>
            <person name="Brown A."/>
            <person name="Chapman S.B."/>
            <person name="Chen Z."/>
            <person name="Dunbar C."/>
            <person name="Freedman E."/>
            <person name="Gearin G."/>
            <person name="Gellesch M."/>
            <person name="Goldberg J."/>
            <person name="Griggs A."/>
            <person name="Gujja S."/>
            <person name="Heilman E."/>
            <person name="Heiman D."/>
            <person name="Howarth C."/>
            <person name="Larson L."/>
            <person name="Lui A."/>
            <person name="MacDonald P.J.P."/>
            <person name="Mehta T."/>
            <person name="Montmayeur A."/>
            <person name="Murphy C."/>
            <person name="Neiman D."/>
            <person name="Pearson M."/>
            <person name="Priest M."/>
            <person name="Roberts A."/>
            <person name="Saif S."/>
            <person name="Shea T."/>
            <person name="Shenoy N."/>
            <person name="Sisk P."/>
            <person name="Stolte C."/>
            <person name="Sykes S."/>
            <person name="White J."/>
            <person name="Yandava C."/>
            <person name="Wortman J."/>
            <person name="Nusbaum C."/>
            <person name="Birren B."/>
        </authorList>
    </citation>
    <scope>NUCLEOTIDE SEQUENCE</scope>
    <source>
        <strain evidence="3">P1A1 Lamole</strain>
    </source>
</reference>
<dbReference type="InterPro" id="IPR006880">
    <property type="entry name" value="INO80B_C"/>
</dbReference>
<dbReference type="AlphaFoldDB" id="U5HD07"/>
<feature type="region of interest" description="Disordered" evidence="1">
    <location>
        <begin position="336"/>
        <end position="379"/>
    </location>
</feature>
<feature type="compositionally biased region" description="Low complexity" evidence="1">
    <location>
        <begin position="19"/>
        <end position="34"/>
    </location>
</feature>
<dbReference type="SMART" id="SM01406">
    <property type="entry name" value="PAPA-1"/>
    <property type="match status" value="1"/>
</dbReference>
<evidence type="ECO:0000313" key="5">
    <source>
        <dbReference type="Proteomes" id="UP000017200"/>
    </source>
</evidence>
<dbReference type="InParanoid" id="U5HD07"/>
<feature type="compositionally biased region" description="Low complexity" evidence="1">
    <location>
        <begin position="255"/>
        <end position="266"/>
    </location>
</feature>
<feature type="compositionally biased region" description="Low complexity" evidence="1">
    <location>
        <begin position="200"/>
        <end position="214"/>
    </location>
</feature>
<evidence type="ECO:0000313" key="3">
    <source>
        <dbReference type="EMBL" id="KDE04559.1"/>
    </source>
</evidence>
<protein>
    <recommendedName>
        <fullName evidence="2">INO80 complex subunit B-like conserved region domain-containing protein</fullName>
    </recommendedName>
</protein>
<dbReference type="STRING" id="683840.U5HD07"/>
<dbReference type="Proteomes" id="UP000017200">
    <property type="component" value="Unassembled WGS sequence"/>
</dbReference>
<feature type="compositionally biased region" description="Low complexity" evidence="1">
    <location>
        <begin position="161"/>
        <end position="184"/>
    </location>
</feature>
<dbReference type="Pfam" id="PF04795">
    <property type="entry name" value="PAPA-1"/>
    <property type="match status" value="1"/>
</dbReference>
<dbReference type="EMBL" id="GL541704">
    <property type="protein sequence ID" value="KDE04559.1"/>
    <property type="molecule type" value="Genomic_DNA"/>
</dbReference>
<reference evidence="5" key="1">
    <citation type="submission" date="2010-11" db="EMBL/GenBank/DDBJ databases">
        <title>The genome sequence of Microbotryum violaceum strain p1A1 Lamole.</title>
        <authorList>
            <person name="Cuomo C."/>
            <person name="Perlin M."/>
            <person name="Young S.K."/>
            <person name="Zeng Q."/>
            <person name="Gargeya S."/>
            <person name="Alvarado L."/>
            <person name="Berlin A."/>
            <person name="Chapman S.B."/>
            <person name="Chen Z."/>
            <person name="Freedman E."/>
            <person name="Gellesch M."/>
            <person name="Goldberg J."/>
            <person name="Griggs A."/>
            <person name="Gujja S."/>
            <person name="Heilman E."/>
            <person name="Heiman D."/>
            <person name="Howarth C."/>
            <person name="Mehta T."/>
            <person name="Neiman D."/>
            <person name="Pearson M."/>
            <person name="Roberts A."/>
            <person name="Saif S."/>
            <person name="Shea T."/>
            <person name="Shenoy N."/>
            <person name="Sisk P."/>
            <person name="Stolte C."/>
            <person name="Sykes S."/>
            <person name="White J."/>
            <person name="Yandava C."/>
            <person name="Haas B."/>
            <person name="Nusbaum C."/>
            <person name="Birren B."/>
        </authorList>
    </citation>
    <scope>NUCLEOTIDE SEQUENCE [LARGE SCALE GENOMIC DNA]</scope>
    <source>
        <strain evidence="5">p1A1 Lamole</strain>
    </source>
</reference>
<feature type="domain" description="INO80 complex subunit B-like conserved region" evidence="2">
    <location>
        <begin position="304"/>
        <end position="406"/>
    </location>
</feature>
<feature type="region of interest" description="Disordered" evidence="1">
    <location>
        <begin position="1"/>
        <end position="282"/>
    </location>
</feature>
<dbReference type="PANTHER" id="PTHR21561:SF12">
    <property type="entry name" value="INO80 COMPLEX SUBUNIT B"/>
    <property type="match status" value="1"/>
</dbReference>
<dbReference type="EnsemblFungi" id="MVLG_05028T0">
    <property type="protein sequence ID" value="MVLG_05028T0"/>
    <property type="gene ID" value="MVLG_05028"/>
</dbReference>
<dbReference type="GO" id="GO:0031011">
    <property type="term" value="C:Ino80 complex"/>
    <property type="evidence" value="ECO:0007669"/>
    <property type="project" value="InterPro"/>
</dbReference>
<dbReference type="InterPro" id="IPR029523">
    <property type="entry name" value="INO80B/Ies2"/>
</dbReference>